<keyword evidence="2" id="KW-0238">DNA-binding</keyword>
<feature type="compositionally biased region" description="Pro residues" evidence="4">
    <location>
        <begin position="150"/>
        <end position="160"/>
    </location>
</feature>
<evidence type="ECO:0000313" key="7">
    <source>
        <dbReference type="Proteomes" id="UP001204320"/>
    </source>
</evidence>
<dbReference type="PANTHER" id="PTHR42756:SF1">
    <property type="entry name" value="TRANSCRIPTIONAL REPRESSOR OF EMRAB OPERON"/>
    <property type="match status" value="1"/>
</dbReference>
<evidence type="ECO:0000259" key="5">
    <source>
        <dbReference type="PROSITE" id="PS50995"/>
    </source>
</evidence>
<keyword evidence="1" id="KW-0805">Transcription regulation</keyword>
<name>A0ABT1ZAP7_9ACTN</name>
<organism evidence="6 7">
    <name type="scientific">Tractidigestivibacter montrealensis</name>
    <dbReference type="NCBI Taxonomy" id="2972466"/>
    <lineage>
        <taxon>Bacteria</taxon>
        <taxon>Bacillati</taxon>
        <taxon>Actinomycetota</taxon>
        <taxon>Coriobacteriia</taxon>
        <taxon>Coriobacteriales</taxon>
        <taxon>Atopobiaceae</taxon>
        <taxon>Tractidigestivibacter</taxon>
    </lineage>
</organism>
<accession>A0ABT1ZAP7</accession>
<dbReference type="InterPro" id="IPR036388">
    <property type="entry name" value="WH-like_DNA-bd_sf"/>
</dbReference>
<dbReference type="PANTHER" id="PTHR42756">
    <property type="entry name" value="TRANSCRIPTIONAL REGULATOR, MARR"/>
    <property type="match status" value="1"/>
</dbReference>
<dbReference type="Gene3D" id="1.10.10.10">
    <property type="entry name" value="Winged helix-like DNA-binding domain superfamily/Winged helix DNA-binding domain"/>
    <property type="match status" value="1"/>
</dbReference>
<dbReference type="InterPro" id="IPR036390">
    <property type="entry name" value="WH_DNA-bd_sf"/>
</dbReference>
<protein>
    <submittedName>
        <fullName evidence="6">MarR family winged helix-turn-helix transcriptional regulator</fullName>
    </submittedName>
</protein>
<dbReference type="SMART" id="SM00347">
    <property type="entry name" value="HTH_MARR"/>
    <property type="match status" value="1"/>
</dbReference>
<evidence type="ECO:0000256" key="4">
    <source>
        <dbReference type="SAM" id="MobiDB-lite"/>
    </source>
</evidence>
<dbReference type="PROSITE" id="PS50995">
    <property type="entry name" value="HTH_MARR_2"/>
    <property type="match status" value="1"/>
</dbReference>
<gene>
    <name evidence="6" type="ORF">NVS32_10080</name>
</gene>
<dbReference type="EMBL" id="JANSKA010000008">
    <property type="protein sequence ID" value="MCR9037296.1"/>
    <property type="molecule type" value="Genomic_DNA"/>
</dbReference>
<dbReference type="Proteomes" id="UP001204320">
    <property type="component" value="Unassembled WGS sequence"/>
</dbReference>
<comment type="caution">
    <text evidence="6">The sequence shown here is derived from an EMBL/GenBank/DDBJ whole genome shotgun (WGS) entry which is preliminary data.</text>
</comment>
<feature type="region of interest" description="Disordered" evidence="4">
    <location>
        <begin position="144"/>
        <end position="171"/>
    </location>
</feature>
<evidence type="ECO:0000256" key="3">
    <source>
        <dbReference type="ARBA" id="ARBA00023163"/>
    </source>
</evidence>
<proteinExistence type="predicted"/>
<keyword evidence="3" id="KW-0804">Transcription</keyword>
<evidence type="ECO:0000313" key="6">
    <source>
        <dbReference type="EMBL" id="MCR9037296.1"/>
    </source>
</evidence>
<dbReference type="PRINTS" id="PR00598">
    <property type="entry name" value="HTHMARR"/>
</dbReference>
<evidence type="ECO:0000256" key="2">
    <source>
        <dbReference type="ARBA" id="ARBA00023125"/>
    </source>
</evidence>
<evidence type="ECO:0000256" key="1">
    <source>
        <dbReference type="ARBA" id="ARBA00023015"/>
    </source>
</evidence>
<feature type="domain" description="HTH marR-type" evidence="5">
    <location>
        <begin position="8"/>
        <end position="139"/>
    </location>
</feature>
<reference evidence="6 7" key="1">
    <citation type="submission" date="2022-08" db="EMBL/GenBank/DDBJ databases">
        <title>Tractidigestivibacter montrealensis type strain KD21.</title>
        <authorList>
            <person name="Diop K."/>
            <person name="Richard C."/>
            <person name="Routy B."/>
        </authorList>
    </citation>
    <scope>NUCLEOTIDE SEQUENCE [LARGE SCALE GENOMIC DNA]</scope>
    <source>
        <strain evidence="6 7">KD21</strain>
    </source>
</reference>
<dbReference type="Pfam" id="PF12802">
    <property type="entry name" value="MarR_2"/>
    <property type="match status" value="1"/>
</dbReference>
<sequence>MEQEGRSLEDMHMLLYRAYHAQTNYLRPRMAQLGLGPGQPKLLAYLAVHGTSTQHEMAAFFEVDDAAISRMLDLLRQAGLVRTTRGQDRRTKTVELTATGHGALAAWDSVCDNEQDVMLAGLSAEERATLAALLERVHENLATASAPAAPAAPAPAPHPAAPHDNPQGGAR</sequence>
<keyword evidence="7" id="KW-1185">Reference proteome</keyword>
<dbReference type="InterPro" id="IPR000835">
    <property type="entry name" value="HTH_MarR-typ"/>
</dbReference>
<dbReference type="RefSeq" id="WP_199589964.1">
    <property type="nucleotide sequence ID" value="NZ_JANSKA010000008.1"/>
</dbReference>
<dbReference type="SUPFAM" id="SSF46785">
    <property type="entry name" value="Winged helix' DNA-binding domain"/>
    <property type="match status" value="1"/>
</dbReference>